<organism evidence="1">
    <name type="scientific">Vibrio alginolyticus</name>
    <dbReference type="NCBI Taxonomy" id="663"/>
    <lineage>
        <taxon>Bacteria</taxon>
        <taxon>Pseudomonadati</taxon>
        <taxon>Pseudomonadota</taxon>
        <taxon>Gammaproteobacteria</taxon>
        <taxon>Vibrionales</taxon>
        <taxon>Vibrionaceae</taxon>
        <taxon>Vibrio</taxon>
    </lineage>
</organism>
<dbReference type="AlphaFoldDB" id="A0A2K9UZ69"/>
<dbReference type="RefSeq" id="WP_112777803.1">
    <property type="nucleotide sequence ID" value="NZ_MG456577.1"/>
</dbReference>
<geneLocation type="plasmid" evidence="1">
    <name>pVb1978</name>
</geneLocation>
<evidence type="ECO:0008006" key="2">
    <source>
        <dbReference type="Google" id="ProtNLM"/>
    </source>
</evidence>
<name>A0A2K9UZ69_VIBAL</name>
<keyword evidence="1" id="KW-0614">Plasmid</keyword>
<sequence>MNFSCARNFAVVALVSFALTGCFDDTKETGPVHDVEWFKTHDNERQATLEECANNPGELKDTPNCSNALEAEKQLSSGSLHDVNNW</sequence>
<dbReference type="NCBIfam" id="NF033894">
    <property type="entry name" value="Eex_IncN"/>
    <property type="match status" value="1"/>
</dbReference>
<dbReference type="InterPro" id="IPR047937">
    <property type="entry name" value="Eex_IncN-like"/>
</dbReference>
<dbReference type="EMBL" id="MG456577">
    <property type="protein sequence ID" value="AUV50326.1"/>
    <property type="molecule type" value="Genomic_DNA"/>
</dbReference>
<reference evidence="1" key="1">
    <citation type="submission" date="2017-11" db="EMBL/GenBank/DDBJ databases">
        <title>Genetic charecterization of a blaVIM-1-Carrying plasmid in Vibrio alginolyticus.</title>
        <authorList>
            <person name="Zheng Z."/>
            <person name="Li R."/>
            <person name="Chen S."/>
        </authorList>
    </citation>
    <scope>NUCLEOTIDE SEQUENCE</scope>
    <source>
        <strain evidence="1">Vb1978</strain>
        <plasmid evidence="1">pVb1978</plasmid>
    </source>
</reference>
<dbReference type="PROSITE" id="PS51257">
    <property type="entry name" value="PROKAR_LIPOPROTEIN"/>
    <property type="match status" value="1"/>
</dbReference>
<evidence type="ECO:0000313" key="1">
    <source>
        <dbReference type="EMBL" id="AUV50326.1"/>
    </source>
</evidence>
<proteinExistence type="predicted"/>
<protein>
    <recommendedName>
        <fullName evidence="2">EexN family lipoprotein</fullName>
    </recommendedName>
</protein>
<accession>A0A2K9UZ69</accession>